<keyword evidence="13" id="KW-1208">Phospholipid metabolism</keyword>
<evidence type="ECO:0000256" key="12">
    <source>
        <dbReference type="ARBA" id="ARBA00023209"/>
    </source>
</evidence>
<feature type="transmembrane region" description="Helical" evidence="19">
    <location>
        <begin position="408"/>
        <end position="428"/>
    </location>
</feature>
<comment type="pathway">
    <text evidence="3">Lipid metabolism; phospholipid metabolism.</text>
</comment>
<feature type="transmembrane region" description="Helical" evidence="19">
    <location>
        <begin position="347"/>
        <end position="368"/>
    </location>
</feature>
<evidence type="ECO:0000256" key="18">
    <source>
        <dbReference type="ARBA" id="ARBA00039721"/>
    </source>
</evidence>
<accession>A0A1E1X6U1</accession>
<keyword evidence="8" id="KW-0256">Endoplasmic reticulum</keyword>
<dbReference type="EC" id="2.3.1.n6" evidence="17"/>
<comment type="similarity">
    <text evidence="4">Belongs to the membrane-bound acyltransferase family.</text>
</comment>
<dbReference type="GO" id="GO:0005783">
    <property type="term" value="C:endoplasmic reticulum"/>
    <property type="evidence" value="ECO:0007669"/>
    <property type="project" value="UniProtKB-SubCell"/>
</dbReference>
<dbReference type="GO" id="GO:0006656">
    <property type="term" value="P:phosphatidylcholine biosynthetic process"/>
    <property type="evidence" value="ECO:0007669"/>
    <property type="project" value="TreeGrafter"/>
</dbReference>
<comment type="subcellular location">
    <subcellularLocation>
        <location evidence="2">Endoplasmic reticulum</location>
    </subcellularLocation>
    <subcellularLocation>
        <location evidence="1">Membrane</location>
        <topology evidence="1">Multi-pass membrane protein</topology>
    </subcellularLocation>
</comment>
<evidence type="ECO:0000256" key="4">
    <source>
        <dbReference type="ARBA" id="ARBA00010323"/>
    </source>
</evidence>
<feature type="transmembrane region" description="Helical" evidence="19">
    <location>
        <begin position="51"/>
        <end position="81"/>
    </location>
</feature>
<evidence type="ECO:0000256" key="2">
    <source>
        <dbReference type="ARBA" id="ARBA00004240"/>
    </source>
</evidence>
<evidence type="ECO:0000256" key="3">
    <source>
        <dbReference type="ARBA" id="ARBA00005074"/>
    </source>
</evidence>
<dbReference type="EC" id="2.3.1.23" evidence="16"/>
<comment type="pathway">
    <text evidence="15">Phospholipid metabolism.</text>
</comment>
<dbReference type="InterPro" id="IPR049941">
    <property type="entry name" value="LPLAT_7/PORCN-like"/>
</dbReference>
<dbReference type="GO" id="GO:0016020">
    <property type="term" value="C:membrane"/>
    <property type="evidence" value="ECO:0007669"/>
    <property type="project" value="UniProtKB-SubCell"/>
</dbReference>
<evidence type="ECO:0000256" key="1">
    <source>
        <dbReference type="ARBA" id="ARBA00004141"/>
    </source>
</evidence>
<keyword evidence="12" id="KW-0594">Phospholipid biosynthesis</keyword>
<evidence type="ECO:0000256" key="6">
    <source>
        <dbReference type="ARBA" id="ARBA00022679"/>
    </source>
</evidence>
<evidence type="ECO:0000256" key="14">
    <source>
        <dbReference type="ARBA" id="ARBA00023315"/>
    </source>
</evidence>
<keyword evidence="9 19" id="KW-1133">Transmembrane helix</keyword>
<evidence type="ECO:0000256" key="16">
    <source>
        <dbReference type="ARBA" id="ARBA00026120"/>
    </source>
</evidence>
<dbReference type="PANTHER" id="PTHR13906">
    <property type="entry name" value="PORCUPINE"/>
    <property type="match status" value="1"/>
</dbReference>
<keyword evidence="7 19" id="KW-0812">Transmembrane</keyword>
<organism evidence="20">
    <name type="scientific">Amblyomma aureolatum</name>
    <dbReference type="NCBI Taxonomy" id="187763"/>
    <lineage>
        <taxon>Eukaryota</taxon>
        <taxon>Metazoa</taxon>
        <taxon>Ecdysozoa</taxon>
        <taxon>Arthropoda</taxon>
        <taxon>Chelicerata</taxon>
        <taxon>Arachnida</taxon>
        <taxon>Acari</taxon>
        <taxon>Parasitiformes</taxon>
        <taxon>Ixodida</taxon>
        <taxon>Ixodoidea</taxon>
        <taxon>Ixodidae</taxon>
        <taxon>Amblyomminae</taxon>
        <taxon>Amblyomma</taxon>
    </lineage>
</organism>
<evidence type="ECO:0000256" key="19">
    <source>
        <dbReference type="SAM" id="Phobius"/>
    </source>
</evidence>
<dbReference type="PANTHER" id="PTHR13906:SF14">
    <property type="entry name" value="LYSOPHOSPHOLIPID ACYLTRANSFERASE 5"/>
    <property type="match status" value="1"/>
</dbReference>
<sequence>MTAPGTLGQVAAYLGSSEAAFRLLLTILSGYPLALIHRNFLLGKSPNAQHFYFALCGLVLCCFNYGFAVYHSLLNILIVYAVLKVAGGTRASVAFSFVFCMGYLVLGYYFTATKDYDITWTMPHCILALRLIGLVFDVYDGRKNPQPSGKQQEALPHDQKRTALANVPTFLEVMGHSYFFGGFLVGPQFPMKRYLDFTQGHFFHGKAVKPSCIVPALSRLALGISCLLLSLVGSGYLDEKFLLSDEYAARGLAMRLLLMGMWQVVTLHKYVACWLLSEGSCIMAGLTYNGRDENGNDLWNGCVNISVWRYETATTFDDLIKSFNINTNLWVAQYVFKRLRFLGNKQLSQLSALFFLALWHGLHSGYYICFFNEFIVMKFERDALELIERLPRLKRLIYHPYLRLPRFLFLKVYVLVMFGYCVVPFVLLSHQRYIEAYSRVYWIGHIVYVSWLPLSVVVMKAVPRLPKEGTPAKKEN</sequence>
<feature type="transmembrane region" description="Helical" evidence="19">
    <location>
        <begin position="93"/>
        <end position="112"/>
    </location>
</feature>
<evidence type="ECO:0000256" key="13">
    <source>
        <dbReference type="ARBA" id="ARBA00023264"/>
    </source>
</evidence>
<keyword evidence="11 19" id="KW-0472">Membrane</keyword>
<evidence type="ECO:0000256" key="15">
    <source>
        <dbReference type="ARBA" id="ARBA00025707"/>
    </source>
</evidence>
<keyword evidence="5" id="KW-0444">Lipid biosynthesis</keyword>
<evidence type="ECO:0000256" key="5">
    <source>
        <dbReference type="ARBA" id="ARBA00022516"/>
    </source>
</evidence>
<evidence type="ECO:0000256" key="9">
    <source>
        <dbReference type="ARBA" id="ARBA00022989"/>
    </source>
</evidence>
<dbReference type="AlphaFoldDB" id="A0A1E1X6U1"/>
<evidence type="ECO:0000256" key="11">
    <source>
        <dbReference type="ARBA" id="ARBA00023136"/>
    </source>
</evidence>
<reference evidence="20" key="1">
    <citation type="journal article" date="2017" name="Front. Cell. Infect. Microbiol.">
        <title>The Distinct Transcriptional Response of the Midgut of Amblyomma sculptum and Amblyomma aureolatum Ticks to Rickettsia rickettsii Correlates to Their Differences in Susceptibility to Infection.</title>
        <authorList>
            <person name="Martins L.A."/>
            <person name="Galletti M.F.B.M."/>
            <person name="Ribeiro J.M."/>
            <person name="Fujita A."/>
            <person name="Costa F.B."/>
            <person name="Labruna M.B."/>
            <person name="Daffre S."/>
            <person name="Fogaca A.C."/>
        </authorList>
    </citation>
    <scope>NUCLEOTIDE SEQUENCE</scope>
</reference>
<dbReference type="GO" id="GO:0071617">
    <property type="term" value="F:lysophospholipid acyltransferase activity"/>
    <property type="evidence" value="ECO:0007669"/>
    <property type="project" value="TreeGrafter"/>
</dbReference>
<evidence type="ECO:0000313" key="20">
    <source>
        <dbReference type="EMBL" id="JAT94975.1"/>
    </source>
</evidence>
<keyword evidence="14" id="KW-0012">Acyltransferase</keyword>
<dbReference type="GO" id="GO:0030258">
    <property type="term" value="P:lipid modification"/>
    <property type="evidence" value="ECO:0007669"/>
    <property type="project" value="TreeGrafter"/>
</dbReference>
<keyword evidence="10" id="KW-0443">Lipid metabolism</keyword>
<protein>
    <recommendedName>
        <fullName evidence="18">Lysophospholipid acyltransferase 5</fullName>
        <ecNumber evidence="16">2.3.1.23</ecNumber>
        <ecNumber evidence="17">2.3.1.n6</ecNumber>
    </recommendedName>
</protein>
<evidence type="ECO:0000256" key="8">
    <source>
        <dbReference type="ARBA" id="ARBA00022824"/>
    </source>
</evidence>
<dbReference type="EMBL" id="GFAC01004213">
    <property type="protein sequence ID" value="JAT94975.1"/>
    <property type="molecule type" value="mRNA"/>
</dbReference>
<evidence type="ECO:0000256" key="10">
    <source>
        <dbReference type="ARBA" id="ARBA00023098"/>
    </source>
</evidence>
<name>A0A1E1X6U1_9ACAR</name>
<dbReference type="Pfam" id="PF03062">
    <property type="entry name" value="MBOAT"/>
    <property type="match status" value="1"/>
</dbReference>
<dbReference type="GO" id="GO:0047184">
    <property type="term" value="F:1-acylglycerophosphocholine O-acyltransferase activity"/>
    <property type="evidence" value="ECO:0007669"/>
    <property type="project" value="UniProtKB-EC"/>
</dbReference>
<evidence type="ECO:0000256" key="7">
    <source>
        <dbReference type="ARBA" id="ARBA00022692"/>
    </source>
</evidence>
<feature type="transmembrane region" description="Helical" evidence="19">
    <location>
        <begin position="440"/>
        <end position="462"/>
    </location>
</feature>
<proteinExistence type="evidence at transcript level"/>
<evidence type="ECO:0000256" key="17">
    <source>
        <dbReference type="ARBA" id="ARBA00038923"/>
    </source>
</evidence>
<keyword evidence="6" id="KW-0808">Transferase</keyword>
<feature type="transmembrane region" description="Helical" evidence="19">
    <location>
        <begin position="12"/>
        <end position="31"/>
    </location>
</feature>
<dbReference type="InterPro" id="IPR004299">
    <property type="entry name" value="MBOAT_fam"/>
</dbReference>